<organism evidence="7 8">
    <name type="scientific">Microvirga terricola</name>
    <dbReference type="NCBI Taxonomy" id="2719797"/>
    <lineage>
        <taxon>Bacteria</taxon>
        <taxon>Pseudomonadati</taxon>
        <taxon>Pseudomonadota</taxon>
        <taxon>Alphaproteobacteria</taxon>
        <taxon>Hyphomicrobiales</taxon>
        <taxon>Methylobacteriaceae</taxon>
        <taxon>Microvirga</taxon>
    </lineage>
</organism>
<gene>
    <name evidence="7" type="primary">sppA</name>
    <name evidence="7" type="ORF">HB375_03785</name>
</gene>
<evidence type="ECO:0000256" key="1">
    <source>
        <dbReference type="ARBA" id="ARBA00008683"/>
    </source>
</evidence>
<dbReference type="Gene3D" id="3.90.226.10">
    <property type="entry name" value="2-enoyl-CoA Hydratase, Chain A, domain 1"/>
    <property type="match status" value="1"/>
</dbReference>
<keyword evidence="2" id="KW-0645">Protease</keyword>
<dbReference type="PANTHER" id="PTHR42987:SF6">
    <property type="entry name" value="PROTEINASE IV"/>
    <property type="match status" value="1"/>
</dbReference>
<evidence type="ECO:0000313" key="8">
    <source>
        <dbReference type="Proteomes" id="UP000707352"/>
    </source>
</evidence>
<dbReference type="InterPro" id="IPR002142">
    <property type="entry name" value="Peptidase_S49"/>
</dbReference>
<dbReference type="NCBIfam" id="TIGR00706">
    <property type="entry name" value="SppA_dom"/>
    <property type="match status" value="1"/>
</dbReference>
<keyword evidence="3" id="KW-0378">Hydrolase</keyword>
<dbReference type="Proteomes" id="UP000707352">
    <property type="component" value="Unassembled WGS sequence"/>
</dbReference>
<reference evidence="7 8" key="1">
    <citation type="submission" date="2020-03" db="EMBL/GenBank/DDBJ databases">
        <title>The genome sequence of Microvirga sp. c23x22.</title>
        <authorList>
            <person name="Zhang X."/>
        </authorList>
    </citation>
    <scope>NUCLEOTIDE SEQUENCE [LARGE SCALE GENOMIC DNA]</scope>
    <source>
        <strain evidence="8">c23x22</strain>
    </source>
</reference>
<dbReference type="InterPro" id="IPR004635">
    <property type="entry name" value="Pept_S49_SppA"/>
</dbReference>
<evidence type="ECO:0000313" key="7">
    <source>
        <dbReference type="EMBL" id="NIX75735.1"/>
    </source>
</evidence>
<keyword evidence="5" id="KW-0812">Transmembrane</keyword>
<keyword evidence="5" id="KW-0472">Membrane</keyword>
<sequence length="321" mass="34314">MSVDAEVIADRRRLRRKLTFWRVTGLLGLIAAIVALGYLGANRSGLVPGQEHVARISINGFITSSQRLANLMDRVGRAPNVAGVVISVNSPGGTTTGSEELFRNIRRLADKKPVVTFVEGTAASGGYITAIASDHIVARETAIVGSIGVLFQYPDVSQLLTNWGVKVEAVKSSPLKAEPSGFNPTSPEARAALQEVVNDTFGWFKGLVRERRHLTDAELAAASTGQVFSGRQGVPLKLVDSLGTERDAIAWLEREKGVRKNLPVQDWRPSGSREIPLLAVAASGADLVGLTGVAEALRRTSAVADQAQLDGLLVVWHPSEK</sequence>
<keyword evidence="8" id="KW-1185">Reference proteome</keyword>
<accession>A0ABX0VAL7</accession>
<evidence type="ECO:0000256" key="4">
    <source>
        <dbReference type="ARBA" id="ARBA00022825"/>
    </source>
</evidence>
<dbReference type="InterPro" id="IPR029045">
    <property type="entry name" value="ClpP/crotonase-like_dom_sf"/>
</dbReference>
<evidence type="ECO:0000256" key="2">
    <source>
        <dbReference type="ARBA" id="ARBA00022670"/>
    </source>
</evidence>
<proteinExistence type="inferred from homology"/>
<evidence type="ECO:0000256" key="5">
    <source>
        <dbReference type="SAM" id="Phobius"/>
    </source>
</evidence>
<keyword evidence="5" id="KW-1133">Transmembrane helix</keyword>
<comment type="similarity">
    <text evidence="1">Belongs to the peptidase S49 family.</text>
</comment>
<comment type="caution">
    <text evidence="7">The sequence shown here is derived from an EMBL/GenBank/DDBJ whole genome shotgun (WGS) entry which is preliminary data.</text>
</comment>
<protein>
    <submittedName>
        <fullName evidence="7">Signal peptide peptidase SppA</fullName>
    </submittedName>
</protein>
<dbReference type="EMBL" id="JAATJS010000001">
    <property type="protein sequence ID" value="NIX75735.1"/>
    <property type="molecule type" value="Genomic_DNA"/>
</dbReference>
<evidence type="ECO:0000259" key="6">
    <source>
        <dbReference type="Pfam" id="PF01343"/>
    </source>
</evidence>
<evidence type="ECO:0000256" key="3">
    <source>
        <dbReference type="ARBA" id="ARBA00022801"/>
    </source>
</evidence>
<dbReference type="CDD" id="cd07023">
    <property type="entry name" value="S49_Sppa_N_C"/>
    <property type="match status" value="1"/>
</dbReference>
<feature type="transmembrane region" description="Helical" evidence="5">
    <location>
        <begin position="20"/>
        <end position="41"/>
    </location>
</feature>
<dbReference type="SUPFAM" id="SSF52096">
    <property type="entry name" value="ClpP/crotonase"/>
    <property type="match status" value="1"/>
</dbReference>
<feature type="domain" description="Peptidase S49" evidence="6">
    <location>
        <begin position="108"/>
        <end position="258"/>
    </location>
</feature>
<dbReference type="RefSeq" id="WP_167671594.1">
    <property type="nucleotide sequence ID" value="NZ_JAATJS010000001.1"/>
</dbReference>
<dbReference type="InterPro" id="IPR047272">
    <property type="entry name" value="S49_SppA_C"/>
</dbReference>
<name>A0ABX0VAL7_9HYPH</name>
<dbReference type="Pfam" id="PF01343">
    <property type="entry name" value="Peptidase_S49"/>
    <property type="match status" value="1"/>
</dbReference>
<keyword evidence="4" id="KW-0720">Serine protease</keyword>
<dbReference type="Gene3D" id="6.20.330.10">
    <property type="match status" value="1"/>
</dbReference>
<dbReference type="PANTHER" id="PTHR42987">
    <property type="entry name" value="PEPTIDASE S49"/>
    <property type="match status" value="1"/>
</dbReference>